<proteinExistence type="inferred from homology"/>
<dbReference type="PANTHER" id="PTHR21094">
    <property type="entry name" value="GOS-28 SNARE- RELATED"/>
    <property type="match status" value="1"/>
</dbReference>
<comment type="subunit">
    <text evidence="10">Component of several multiprotein Golgi SNARE complexes.</text>
</comment>
<evidence type="ECO:0000313" key="12">
    <source>
        <dbReference type="EMBL" id="CAL8115664.1"/>
    </source>
</evidence>
<accession>A0ABP1R687</accession>
<keyword evidence="4 10" id="KW-0813">Transport</keyword>
<evidence type="ECO:0000256" key="5">
    <source>
        <dbReference type="ARBA" id="ARBA00022692"/>
    </source>
</evidence>
<comment type="caution">
    <text evidence="12">The sequence shown here is derived from an EMBL/GenBank/DDBJ whole genome shotgun (WGS) entry which is preliminary data.</text>
</comment>
<evidence type="ECO:0000256" key="11">
    <source>
        <dbReference type="SAM" id="Phobius"/>
    </source>
</evidence>
<evidence type="ECO:0000256" key="10">
    <source>
        <dbReference type="PIRNR" id="PIRNR027109"/>
    </source>
</evidence>
<keyword evidence="7 11" id="KW-1133">Transmembrane helix</keyword>
<dbReference type="PANTHER" id="PTHR21094:SF2">
    <property type="entry name" value="GOLGI SNAP RECEPTOR COMPLEX MEMBER 1"/>
    <property type="match status" value="1"/>
</dbReference>
<keyword evidence="13" id="KW-1185">Reference proteome</keyword>
<keyword evidence="6 10" id="KW-0653">Protein transport</keyword>
<organism evidence="12 13">
    <name type="scientific">Orchesella dallaii</name>
    <dbReference type="NCBI Taxonomy" id="48710"/>
    <lineage>
        <taxon>Eukaryota</taxon>
        <taxon>Metazoa</taxon>
        <taxon>Ecdysozoa</taxon>
        <taxon>Arthropoda</taxon>
        <taxon>Hexapoda</taxon>
        <taxon>Collembola</taxon>
        <taxon>Entomobryomorpha</taxon>
        <taxon>Entomobryoidea</taxon>
        <taxon>Orchesellidae</taxon>
        <taxon>Orchesellinae</taxon>
        <taxon>Orchesella</taxon>
    </lineage>
</organism>
<dbReference type="PIRSF" id="PIRSF027109">
    <property type="entry name" value="Golgi_SNARE"/>
    <property type="match status" value="1"/>
</dbReference>
<keyword evidence="9 10" id="KW-0472">Membrane</keyword>
<evidence type="ECO:0000313" key="13">
    <source>
        <dbReference type="Proteomes" id="UP001642540"/>
    </source>
</evidence>
<name>A0ABP1R687_9HEXA</name>
<evidence type="ECO:0000256" key="3">
    <source>
        <dbReference type="ARBA" id="ARBA00015612"/>
    </source>
</evidence>
<evidence type="ECO:0000256" key="1">
    <source>
        <dbReference type="ARBA" id="ARBA00004409"/>
    </source>
</evidence>
<comment type="similarity">
    <text evidence="2 10">Belongs to the GOSR1 family.</text>
</comment>
<evidence type="ECO:0000256" key="4">
    <source>
        <dbReference type="ARBA" id="ARBA00022448"/>
    </source>
</evidence>
<evidence type="ECO:0000256" key="2">
    <source>
        <dbReference type="ARBA" id="ARBA00008473"/>
    </source>
</evidence>
<comment type="function">
    <text evidence="10">Involved in transport from the ER to the Golgi apparatus as well as in intra-Golgi transport. It belongs to a super-family of proteins called t-SNAREs or soluble NSF (N-ethylmaleimide-sensitive factor) attachment protein receptor.</text>
</comment>
<evidence type="ECO:0000256" key="7">
    <source>
        <dbReference type="ARBA" id="ARBA00022989"/>
    </source>
</evidence>
<reference evidence="12 13" key="1">
    <citation type="submission" date="2024-08" db="EMBL/GenBank/DDBJ databases">
        <authorList>
            <person name="Cucini C."/>
            <person name="Frati F."/>
        </authorList>
    </citation>
    <scope>NUCLEOTIDE SEQUENCE [LARGE SCALE GENOMIC DNA]</scope>
</reference>
<evidence type="ECO:0000256" key="6">
    <source>
        <dbReference type="ARBA" id="ARBA00022927"/>
    </source>
</evidence>
<keyword evidence="8 10" id="KW-0333">Golgi apparatus</keyword>
<evidence type="ECO:0000256" key="9">
    <source>
        <dbReference type="ARBA" id="ARBA00023136"/>
    </source>
</evidence>
<evidence type="ECO:0000256" key="8">
    <source>
        <dbReference type="ARBA" id="ARBA00023034"/>
    </source>
</evidence>
<gene>
    <name evidence="12" type="ORF">ODALV1_LOCUS16959</name>
</gene>
<dbReference type="EMBL" id="CAXLJM020000051">
    <property type="protein sequence ID" value="CAL8115664.1"/>
    <property type="molecule type" value="Genomic_DNA"/>
</dbReference>
<sequence length="250" mass="28670">MSAEPTEESQSTMGDAKKHWEDLRREARFLENEIDNKLVSFSKIGANSTLTVATETESDTAPLLSSGRMYESLSEEIDVLLKRLSEVNEKMGEFPPQNSALATPALIHTLTRHRDILQDYTQEFRKTQNNLKSRKEREELLQGVKKEIDSSKTALNRRLDLYMKERDHLVSSERMVDEQIAIAIDTKEGLVTQRAAFKKIQSRMMDITSRFPTLNNLIHKINTKKRKDSIIIGSVIGICTFLLLYYGFNN</sequence>
<keyword evidence="10" id="KW-0931">ER-Golgi transport</keyword>
<dbReference type="InterPro" id="IPR023601">
    <property type="entry name" value="Golgi_SNAP_su1"/>
</dbReference>
<protein>
    <recommendedName>
        <fullName evidence="3 10">Golgi SNAP receptor complex member 1</fullName>
    </recommendedName>
</protein>
<keyword evidence="5 11" id="KW-0812">Transmembrane</keyword>
<dbReference type="Pfam" id="PF12352">
    <property type="entry name" value="V-SNARE_C"/>
    <property type="match status" value="1"/>
</dbReference>
<dbReference type="Proteomes" id="UP001642540">
    <property type="component" value="Unassembled WGS sequence"/>
</dbReference>
<comment type="subcellular location">
    <subcellularLocation>
        <location evidence="1">Golgi apparatus membrane</location>
        <topology evidence="1">Single-pass type IV membrane protein</topology>
    </subcellularLocation>
</comment>
<feature type="transmembrane region" description="Helical" evidence="11">
    <location>
        <begin position="230"/>
        <end position="248"/>
    </location>
</feature>